<comment type="caution">
    <text evidence="9">The sequence shown here is derived from an EMBL/GenBank/DDBJ whole genome shotgun (WGS) entry which is preliminary data.</text>
</comment>
<keyword evidence="7" id="KW-0520">NAD</keyword>
<dbReference type="PANTHER" id="PTHR10339:SF2">
    <property type="entry name" value="ECTO-ADP-RIBOSYLTRANSFERASE 5"/>
    <property type="match status" value="1"/>
</dbReference>
<evidence type="ECO:0000256" key="5">
    <source>
        <dbReference type="ARBA" id="ARBA00022857"/>
    </source>
</evidence>
<name>A0ABN9KZE4_9NEOB</name>
<keyword evidence="10" id="KW-1185">Reference proteome</keyword>
<dbReference type="Proteomes" id="UP001176940">
    <property type="component" value="Unassembled WGS sequence"/>
</dbReference>
<feature type="compositionally biased region" description="Polar residues" evidence="8">
    <location>
        <begin position="17"/>
        <end position="27"/>
    </location>
</feature>
<feature type="compositionally biased region" description="Low complexity" evidence="8">
    <location>
        <begin position="28"/>
        <end position="37"/>
    </location>
</feature>
<evidence type="ECO:0000256" key="8">
    <source>
        <dbReference type="SAM" id="MobiDB-lite"/>
    </source>
</evidence>
<comment type="similarity">
    <text evidence="1 7">Belongs to the Arg-specific ADP-ribosyltransferase family.</text>
</comment>
<accession>A0ABN9KZE4</accession>
<dbReference type="EMBL" id="CAUEEQ010003499">
    <property type="protein sequence ID" value="CAJ0925411.1"/>
    <property type="molecule type" value="Genomic_DNA"/>
</dbReference>
<evidence type="ECO:0000256" key="6">
    <source>
        <dbReference type="ARBA" id="ARBA00047597"/>
    </source>
</evidence>
<dbReference type="InterPro" id="IPR000768">
    <property type="entry name" value="ART"/>
</dbReference>
<dbReference type="EC" id="2.4.2.31" evidence="7"/>
<proteinExistence type="inferred from homology"/>
<dbReference type="PANTHER" id="PTHR10339">
    <property type="entry name" value="ADP-RIBOSYLTRANSFERASE"/>
    <property type="match status" value="1"/>
</dbReference>
<dbReference type="Gene3D" id="3.90.176.10">
    <property type="entry name" value="Toxin ADP-ribosyltransferase, Chain A, domain 1"/>
    <property type="match status" value="1"/>
</dbReference>
<protein>
    <recommendedName>
        <fullName evidence="7">NAD(P)(+)--arginine ADP-ribosyltransferase</fullName>
        <ecNumber evidence="7">2.4.2.31</ecNumber>
    </recommendedName>
    <alternativeName>
        <fullName evidence="7">Mono(ADP-ribosyl)transferase</fullName>
    </alternativeName>
</protein>
<keyword evidence="3 7" id="KW-0808">Transferase</keyword>
<dbReference type="SUPFAM" id="SSF56399">
    <property type="entry name" value="ADP-ribosylation"/>
    <property type="match status" value="1"/>
</dbReference>
<dbReference type="PRINTS" id="PR00970">
    <property type="entry name" value="RIBTRNSFRASE"/>
</dbReference>
<dbReference type="PROSITE" id="PS01291">
    <property type="entry name" value="ART"/>
    <property type="match status" value="1"/>
</dbReference>
<organism evidence="9 10">
    <name type="scientific">Ranitomeya imitator</name>
    <name type="common">mimic poison frog</name>
    <dbReference type="NCBI Taxonomy" id="111125"/>
    <lineage>
        <taxon>Eukaryota</taxon>
        <taxon>Metazoa</taxon>
        <taxon>Chordata</taxon>
        <taxon>Craniata</taxon>
        <taxon>Vertebrata</taxon>
        <taxon>Euteleostomi</taxon>
        <taxon>Amphibia</taxon>
        <taxon>Batrachia</taxon>
        <taxon>Anura</taxon>
        <taxon>Neobatrachia</taxon>
        <taxon>Hyloidea</taxon>
        <taxon>Dendrobatidae</taxon>
        <taxon>Dendrobatinae</taxon>
        <taxon>Ranitomeya</taxon>
    </lineage>
</organism>
<evidence type="ECO:0000256" key="1">
    <source>
        <dbReference type="ARBA" id="ARBA00009558"/>
    </source>
</evidence>
<comment type="catalytic activity">
    <reaction evidence="6 7">
        <text>L-arginyl-[protein] + NAD(+) = N(omega)-(ADP-D-ribosyl)-L-arginyl-[protein] + nicotinamide + H(+)</text>
        <dbReference type="Rhea" id="RHEA:19149"/>
        <dbReference type="Rhea" id="RHEA-COMP:10532"/>
        <dbReference type="Rhea" id="RHEA-COMP:15087"/>
        <dbReference type="ChEBI" id="CHEBI:15378"/>
        <dbReference type="ChEBI" id="CHEBI:17154"/>
        <dbReference type="ChEBI" id="CHEBI:29965"/>
        <dbReference type="ChEBI" id="CHEBI:57540"/>
        <dbReference type="ChEBI" id="CHEBI:142554"/>
        <dbReference type="EC" id="2.4.2.31"/>
    </reaction>
</comment>
<keyword evidence="4" id="KW-0548">Nucleotidyltransferase</keyword>
<feature type="region of interest" description="Disordered" evidence="8">
    <location>
        <begin position="12"/>
        <end position="37"/>
    </location>
</feature>
<keyword evidence="5 7" id="KW-0521">NADP</keyword>
<evidence type="ECO:0000256" key="4">
    <source>
        <dbReference type="ARBA" id="ARBA00022695"/>
    </source>
</evidence>
<evidence type="ECO:0000313" key="10">
    <source>
        <dbReference type="Proteomes" id="UP001176940"/>
    </source>
</evidence>
<keyword evidence="2 7" id="KW-0328">Glycosyltransferase</keyword>
<gene>
    <name evidence="9" type="ORF">RIMI_LOCUS2498684</name>
</gene>
<reference evidence="9" key="1">
    <citation type="submission" date="2023-07" db="EMBL/GenBank/DDBJ databases">
        <authorList>
            <person name="Stuckert A."/>
        </authorList>
    </citation>
    <scope>NUCLEOTIDE SEQUENCE</scope>
</reference>
<evidence type="ECO:0000256" key="2">
    <source>
        <dbReference type="ARBA" id="ARBA00022676"/>
    </source>
</evidence>
<evidence type="ECO:0000256" key="7">
    <source>
        <dbReference type="RuleBase" id="RU361228"/>
    </source>
</evidence>
<evidence type="ECO:0000256" key="3">
    <source>
        <dbReference type="ARBA" id="ARBA00022679"/>
    </source>
</evidence>
<dbReference type="InterPro" id="IPR050999">
    <property type="entry name" value="ADP-ribosyltransferase_ARG"/>
</dbReference>
<dbReference type="Pfam" id="PF01129">
    <property type="entry name" value="ART"/>
    <property type="match status" value="1"/>
</dbReference>
<sequence>MVLPSKADVINRPMDSARSSGLVNPRTSDSLSGEGLPSGSLEFERALLSRQGFSPGLHRGLSTALRNAVDKPLMAVYSGTFKITYNPDIFDDQYIGCSGKLEDLMPKVLQKEKANKQFKDAWINATEQWEDIKDYLTLPEGFEDEHGIALLTFTNKYPEGNPIYQQLNGNLTIAGASRKDYMEKFHFKALHFYLTRALQILKPNCEETYTTYRGSPHSHDIKPLFKFGRFTSTSMDRVAAQIFGTESLFKITTCFEEEVLIPPTEKFLFVIKENSWFVLKSTGEMCSYFNCAYLKECSVLDEHLGQIWDSQLRESCHTDSSPATNDAEVPCTIDSMVLYMRRGYIQVTDITYSKLTMTD</sequence>
<evidence type="ECO:0000313" key="9">
    <source>
        <dbReference type="EMBL" id="CAJ0925411.1"/>
    </source>
</evidence>